<name>A0ACC0WVJ3_9STRA</name>
<dbReference type="Proteomes" id="UP001163321">
    <property type="component" value="Chromosome 1"/>
</dbReference>
<reference evidence="1 2" key="1">
    <citation type="journal article" date="2022" name="bioRxiv">
        <title>The genome of the oomycete Peronosclerospora sorghi, a cosmopolitan pathogen of maize and sorghum, is inflated with dispersed pseudogenes.</title>
        <authorList>
            <person name="Fletcher K."/>
            <person name="Martin F."/>
            <person name="Isakeit T."/>
            <person name="Cavanaugh K."/>
            <person name="Magill C."/>
            <person name="Michelmore R."/>
        </authorList>
    </citation>
    <scope>NUCLEOTIDE SEQUENCE [LARGE SCALE GENOMIC DNA]</scope>
    <source>
        <strain evidence="1">P6</strain>
    </source>
</reference>
<sequence length="249" mass="27581">MIWLAAFGGAGPISSTGKSISTVTIGSNAFNLYKGPNVSTKVFSIVATQTLVHFSADLKDFLSYLVKNHGLPLTQCLTDVQAGTEPFVGTNAEMTVQNYSDEAVIYVRGQPFTARRSARLNENDLVPGITGHKVQILESSLKKSLPPQSLSAADHRFEYWNEVAPGENELVVEQAAPHDVVTLTALYETLNVGHSETRIEPLVYRRLHIERENDPEQKHVDMPMNLIDGIRGDETTDIKSTVKWDREFL</sequence>
<proteinExistence type="predicted"/>
<gene>
    <name evidence="1" type="ORF">PsorP6_001819</name>
</gene>
<accession>A0ACC0WVJ3</accession>
<organism evidence="1 2">
    <name type="scientific">Peronosclerospora sorghi</name>
    <dbReference type="NCBI Taxonomy" id="230839"/>
    <lineage>
        <taxon>Eukaryota</taxon>
        <taxon>Sar</taxon>
        <taxon>Stramenopiles</taxon>
        <taxon>Oomycota</taxon>
        <taxon>Peronosporomycetes</taxon>
        <taxon>Peronosporales</taxon>
        <taxon>Peronosporaceae</taxon>
        <taxon>Peronosclerospora</taxon>
    </lineage>
</organism>
<evidence type="ECO:0000313" key="2">
    <source>
        <dbReference type="Proteomes" id="UP001163321"/>
    </source>
</evidence>
<keyword evidence="2" id="KW-1185">Reference proteome</keyword>
<protein>
    <submittedName>
        <fullName evidence="1">Uncharacterized protein</fullName>
    </submittedName>
</protein>
<comment type="caution">
    <text evidence="1">The sequence shown here is derived from an EMBL/GenBank/DDBJ whole genome shotgun (WGS) entry which is preliminary data.</text>
</comment>
<evidence type="ECO:0000313" key="1">
    <source>
        <dbReference type="EMBL" id="KAI9922792.1"/>
    </source>
</evidence>
<dbReference type="EMBL" id="CM047580">
    <property type="protein sequence ID" value="KAI9922792.1"/>
    <property type="molecule type" value="Genomic_DNA"/>
</dbReference>